<feature type="transmembrane region" description="Helical" evidence="1">
    <location>
        <begin position="152"/>
        <end position="170"/>
    </location>
</feature>
<comment type="caution">
    <text evidence="2">The sequence shown here is derived from an EMBL/GenBank/DDBJ whole genome shotgun (WGS) entry which is preliminary data.</text>
</comment>
<evidence type="ECO:0000256" key="1">
    <source>
        <dbReference type="SAM" id="Phobius"/>
    </source>
</evidence>
<feature type="transmembrane region" description="Helical" evidence="1">
    <location>
        <begin position="176"/>
        <end position="197"/>
    </location>
</feature>
<keyword evidence="1" id="KW-0472">Membrane</keyword>
<proteinExistence type="predicted"/>
<accession>A0ABX2WF30</accession>
<dbReference type="RefSeq" id="WP_157092900.1">
    <property type="nucleotide sequence ID" value="NZ_LXEQ01000001.1"/>
</dbReference>
<evidence type="ECO:0000313" key="2">
    <source>
        <dbReference type="EMBL" id="OAT33402.1"/>
    </source>
</evidence>
<keyword evidence="1" id="KW-1133">Transmembrane helix</keyword>
<organism evidence="2 3">
    <name type="scientific">Buttiauxella ferragutiae ATCC 51602</name>
    <dbReference type="NCBI Taxonomy" id="1354252"/>
    <lineage>
        <taxon>Bacteria</taxon>
        <taxon>Pseudomonadati</taxon>
        <taxon>Pseudomonadota</taxon>
        <taxon>Gammaproteobacteria</taxon>
        <taxon>Enterobacterales</taxon>
        <taxon>Enterobacteriaceae</taxon>
        <taxon>Buttiauxella</taxon>
    </lineage>
</organism>
<keyword evidence="1" id="KW-0812">Transmembrane</keyword>
<gene>
    <name evidence="2" type="ORF">M976_00149</name>
</gene>
<keyword evidence="3" id="KW-1185">Reference proteome</keyword>
<name>A0ABX2WF30_9ENTR</name>
<sequence length="241" mass="26390">MMLLTTDEALDAVKDLYSYGTTFAGNIKDTISGAKNITKLMSYREAEKLVFRFKGLGVKAETYIQKGVTYIKITGYASLRRILNGTRYAVNHPQILELGIGKAGINAGIMSGARFCIYFAAAQRVVEFIFSDHSGEAVAAFIGNITMDVAKVIVTIFVTKMVVAGAGIMFSVTLPISAGIVLIILLGVAVTTGLMYLDEEFHLSKKLISSIDKGMEEHQKVTEWNVKNANPYLYTMLNGQY</sequence>
<reference evidence="2 3" key="1">
    <citation type="submission" date="2016-04" db="EMBL/GenBank/DDBJ databases">
        <title>ATOL: Assembling a taxonomically balanced genome-scale reconstruction of the evolutionary history of the Enterobacteriaceae.</title>
        <authorList>
            <person name="Plunkett G.III."/>
            <person name="Neeno-Eckwall E.C."/>
            <person name="Glasner J.D."/>
            <person name="Perna N.T."/>
        </authorList>
    </citation>
    <scope>NUCLEOTIDE SEQUENCE [LARGE SCALE GENOMIC DNA]</scope>
    <source>
        <strain evidence="2 3">ATCC 51602</strain>
    </source>
</reference>
<protein>
    <submittedName>
        <fullName evidence="2">Membrane protein</fullName>
    </submittedName>
</protein>
<evidence type="ECO:0000313" key="3">
    <source>
        <dbReference type="Proteomes" id="UP000078407"/>
    </source>
</evidence>
<dbReference type="EMBL" id="LXEQ01000001">
    <property type="protein sequence ID" value="OAT33402.1"/>
    <property type="molecule type" value="Genomic_DNA"/>
</dbReference>
<dbReference type="Proteomes" id="UP000078407">
    <property type="component" value="Unassembled WGS sequence"/>
</dbReference>